<organism evidence="2 3">
    <name type="scientific">Cucumis melo var. makuwa</name>
    <name type="common">Oriental melon</name>
    <dbReference type="NCBI Taxonomy" id="1194695"/>
    <lineage>
        <taxon>Eukaryota</taxon>
        <taxon>Viridiplantae</taxon>
        <taxon>Streptophyta</taxon>
        <taxon>Embryophyta</taxon>
        <taxon>Tracheophyta</taxon>
        <taxon>Spermatophyta</taxon>
        <taxon>Magnoliopsida</taxon>
        <taxon>eudicotyledons</taxon>
        <taxon>Gunneridae</taxon>
        <taxon>Pentapetalae</taxon>
        <taxon>rosids</taxon>
        <taxon>fabids</taxon>
        <taxon>Cucurbitales</taxon>
        <taxon>Cucurbitaceae</taxon>
        <taxon>Benincaseae</taxon>
        <taxon>Cucumis</taxon>
    </lineage>
</organism>
<protein>
    <submittedName>
        <fullName evidence="2">Ulp1-like peptidase</fullName>
    </submittedName>
</protein>
<accession>A0A5A7T7T9</accession>
<comment type="caution">
    <text evidence="2">The sequence shown here is derived from an EMBL/GenBank/DDBJ whole genome shotgun (WGS) entry which is preliminary data.</text>
</comment>
<reference evidence="2 3" key="1">
    <citation type="submission" date="2019-08" db="EMBL/GenBank/DDBJ databases">
        <title>Draft genome sequences of two oriental melons (Cucumis melo L. var makuwa).</title>
        <authorList>
            <person name="Kwon S.-Y."/>
        </authorList>
    </citation>
    <scope>NUCLEOTIDE SEQUENCE [LARGE SCALE GENOMIC DNA]</scope>
    <source>
        <strain evidence="3">cv. SW 3</strain>
        <tissue evidence="2">Leaf</tissue>
    </source>
</reference>
<dbReference type="EMBL" id="SSTE01018746">
    <property type="protein sequence ID" value="KAA0038286.1"/>
    <property type="molecule type" value="Genomic_DNA"/>
</dbReference>
<evidence type="ECO:0000313" key="3">
    <source>
        <dbReference type="Proteomes" id="UP000321393"/>
    </source>
</evidence>
<feature type="region of interest" description="Disordered" evidence="1">
    <location>
        <begin position="143"/>
        <end position="214"/>
    </location>
</feature>
<name>A0A5A7T7T9_CUCMM</name>
<dbReference type="OrthoDB" id="1930729at2759"/>
<sequence>MIISVYKAFYSDQKIITCLEVKEIFKNFEFTNDHDAVKFALAVFIATMIVEKDKKTQFDMDILGRVDDDEVFKNFDWSTFFYTRLLNSLNISLQGKKEAYELKKTKSSKAVAYYIIKGYVIAFQLSTQEKAFMESRIRGDKNMELEDDESIPDINNSETNTPDDAMNNQPLEQSDSSPQLSPRRKQSQIVADQFKMHPITNKKRCRSKKSNDKE</sequence>
<evidence type="ECO:0000313" key="2">
    <source>
        <dbReference type="EMBL" id="KAA0038286.1"/>
    </source>
</evidence>
<dbReference type="PANTHER" id="PTHR48449">
    <property type="entry name" value="DUF1985 DOMAIN-CONTAINING PROTEIN"/>
    <property type="match status" value="1"/>
</dbReference>
<feature type="compositionally biased region" description="Polar residues" evidence="1">
    <location>
        <begin position="153"/>
        <end position="180"/>
    </location>
</feature>
<dbReference type="PANTHER" id="PTHR48449:SF1">
    <property type="entry name" value="DUF1985 DOMAIN-CONTAINING PROTEIN"/>
    <property type="match status" value="1"/>
</dbReference>
<dbReference type="Proteomes" id="UP000321393">
    <property type="component" value="Unassembled WGS sequence"/>
</dbReference>
<proteinExistence type="predicted"/>
<gene>
    <name evidence="2" type="ORF">E6C27_scaffold270G001470</name>
</gene>
<evidence type="ECO:0000256" key="1">
    <source>
        <dbReference type="SAM" id="MobiDB-lite"/>
    </source>
</evidence>
<dbReference type="AlphaFoldDB" id="A0A5A7T7T9"/>